<dbReference type="Gene3D" id="3.90.550.10">
    <property type="entry name" value="Spore Coat Polysaccharide Biosynthesis Protein SpsA, Chain A"/>
    <property type="match status" value="1"/>
</dbReference>
<dbReference type="InterPro" id="IPR050834">
    <property type="entry name" value="Glycosyltransf_2"/>
</dbReference>
<dbReference type="EMBL" id="CABFPH010000005">
    <property type="protein sequence ID" value="VUD70126.1"/>
    <property type="molecule type" value="Genomic_DNA"/>
</dbReference>
<dbReference type="InterPro" id="IPR029044">
    <property type="entry name" value="Nucleotide-diphossugar_trans"/>
</dbReference>
<proteinExistence type="predicted"/>
<reference evidence="1 2" key="1">
    <citation type="submission" date="2019-06" db="EMBL/GenBank/DDBJ databases">
        <authorList>
            <person name="Rodrigo-Torres L."/>
            <person name="Arahal R. D."/>
            <person name="Lucena T."/>
        </authorList>
    </citation>
    <scope>NUCLEOTIDE SEQUENCE [LARGE SCALE GENOMIC DNA]</scope>
    <source>
        <strain evidence="1 2">SB0023/3</strain>
    </source>
</reference>
<gene>
    <name evidence="1" type="ORF">MET9862_00689</name>
</gene>
<sequence>MNDNLRPMQSPTARDSMARDIVLGALGAAAGRAWIYGLIGGAQVAAWVDGLIPRPADSEPSEAVATGSGRLRMAIGLATAGRPAVMGETLARIARQSRPPDAIIVCAPSEDDVAPDAARLGAEIVTGPRGLTRQRNAILDRLANFDIVCFLDDDFVMEADYLAALEQAFLTDPGLVGATGVVIADGITGPGIGFAEADLRLAALGPAQTGSAVRSVYNAYGCNMAFRLAAVRAGTLRFDESLPRYGWLEDVDFSRQAAAFGRLARIEGARGVHLGVKGGRQSGLCFGYSQIANPVHLVRKGSFAARRAAWLMGRNVAMNLLKLGRPEPHVDRRGRVAGNLAALGDLLRGRLRPERIESLT</sequence>
<dbReference type="CDD" id="cd00761">
    <property type="entry name" value="Glyco_tranf_GTA_type"/>
    <property type="match status" value="1"/>
</dbReference>
<protein>
    <recommendedName>
        <fullName evidence="3">Glycosyltransferase 2-like domain-containing protein</fullName>
    </recommendedName>
</protein>
<name>A0A509E758_9HYPH</name>
<evidence type="ECO:0000313" key="1">
    <source>
        <dbReference type="EMBL" id="VUD70126.1"/>
    </source>
</evidence>
<evidence type="ECO:0008006" key="3">
    <source>
        <dbReference type="Google" id="ProtNLM"/>
    </source>
</evidence>
<dbReference type="AlphaFoldDB" id="A0A509E758"/>
<evidence type="ECO:0000313" key="2">
    <source>
        <dbReference type="Proteomes" id="UP000410984"/>
    </source>
</evidence>
<dbReference type="Pfam" id="PF13641">
    <property type="entry name" value="Glyco_tranf_2_3"/>
    <property type="match status" value="1"/>
</dbReference>
<dbReference type="SUPFAM" id="SSF53448">
    <property type="entry name" value="Nucleotide-diphospho-sugar transferases"/>
    <property type="match status" value="1"/>
</dbReference>
<dbReference type="Proteomes" id="UP000410984">
    <property type="component" value="Unassembled WGS sequence"/>
</dbReference>
<dbReference type="PANTHER" id="PTHR43685">
    <property type="entry name" value="GLYCOSYLTRANSFERASE"/>
    <property type="match status" value="1"/>
</dbReference>
<keyword evidence="2" id="KW-1185">Reference proteome</keyword>
<organism evidence="1 2">
    <name type="scientific">Methylobacterium symbioticum</name>
    <dbReference type="NCBI Taxonomy" id="2584084"/>
    <lineage>
        <taxon>Bacteria</taxon>
        <taxon>Pseudomonadati</taxon>
        <taxon>Pseudomonadota</taxon>
        <taxon>Alphaproteobacteria</taxon>
        <taxon>Hyphomicrobiales</taxon>
        <taxon>Methylobacteriaceae</taxon>
        <taxon>Methylobacterium</taxon>
    </lineage>
</organism>
<accession>A0A509E758</accession>
<dbReference type="PANTHER" id="PTHR43685:SF2">
    <property type="entry name" value="GLYCOSYLTRANSFERASE 2-LIKE DOMAIN-CONTAINING PROTEIN"/>
    <property type="match status" value="1"/>
</dbReference>